<proteinExistence type="predicted"/>
<keyword evidence="3" id="KW-1185">Reference proteome</keyword>
<dbReference type="Pfam" id="PF12654">
    <property type="entry name" value="DUF3786"/>
    <property type="match status" value="1"/>
</dbReference>
<protein>
    <recommendedName>
        <fullName evidence="1">DUF3786 domain-containing protein</fullName>
    </recommendedName>
</protein>
<evidence type="ECO:0000313" key="2">
    <source>
        <dbReference type="EMBL" id="BBO78847.1"/>
    </source>
</evidence>
<sequence length="304" mass="34008">MATGACGINCDVCQLNLVGQCSSCGPGRSDLAAGKIAAQQRILGHPCAILACARLNHIDYCPRDCPSFPCDNFSKSNYPYGRGFLDMQRRRRGLGPPALDPSGRPIEVEAFWWDKLAHRQVDHVANFTLTDIDGKTGHLRFHFLEREILVDTHARCLMEKENGEWEKIQRPMLELTVLDYFSRIDCLYPMGRKIVGSEDLSDAHYFTGRNRLPTASLRARFGADPDGFAAAGARLGGIPQQMADEAFRLTPFPRVPLYYLLWLASEEFAPSISILFDQSIDKVLSPPAIWCLVSLCNYHLLCNI</sequence>
<evidence type="ECO:0000313" key="3">
    <source>
        <dbReference type="Proteomes" id="UP000427769"/>
    </source>
</evidence>
<name>A0A5K7ZQ03_9BACT</name>
<dbReference type="EMBL" id="AP021875">
    <property type="protein sequence ID" value="BBO78847.1"/>
    <property type="molecule type" value="Genomic_DNA"/>
</dbReference>
<dbReference type="RefSeq" id="WP_155307438.1">
    <property type="nucleotide sequence ID" value="NZ_AP021875.1"/>
</dbReference>
<reference evidence="2 3" key="1">
    <citation type="submission" date="2019-11" db="EMBL/GenBank/DDBJ databases">
        <title>Comparative genomics of hydrocarbon-degrading Desulfosarcina strains.</title>
        <authorList>
            <person name="Watanabe M."/>
            <person name="Kojima H."/>
            <person name="Fukui M."/>
        </authorList>
    </citation>
    <scope>NUCLEOTIDE SEQUENCE [LARGE SCALE GENOMIC DNA]</scope>
    <source>
        <strain evidence="2 3">PP31</strain>
    </source>
</reference>
<evidence type="ECO:0000259" key="1">
    <source>
        <dbReference type="Pfam" id="PF12654"/>
    </source>
</evidence>
<dbReference type="KEGG" id="dwd:DSCW_62640"/>
<dbReference type="OrthoDB" id="9793197at2"/>
<accession>A0A5K7ZQ03</accession>
<dbReference type="InterPro" id="IPR024264">
    <property type="entry name" value="DUF3786"/>
</dbReference>
<gene>
    <name evidence="2" type="ORF">DSCW_62640</name>
</gene>
<organism evidence="2 3">
    <name type="scientific">Desulfosarcina widdelii</name>
    <dbReference type="NCBI Taxonomy" id="947919"/>
    <lineage>
        <taxon>Bacteria</taxon>
        <taxon>Pseudomonadati</taxon>
        <taxon>Thermodesulfobacteriota</taxon>
        <taxon>Desulfobacteria</taxon>
        <taxon>Desulfobacterales</taxon>
        <taxon>Desulfosarcinaceae</taxon>
        <taxon>Desulfosarcina</taxon>
    </lineage>
</organism>
<dbReference type="Proteomes" id="UP000427769">
    <property type="component" value="Chromosome"/>
</dbReference>
<dbReference type="AlphaFoldDB" id="A0A5K7ZQ03"/>
<feature type="domain" description="DUF3786" evidence="1">
    <location>
        <begin position="129"/>
        <end position="294"/>
    </location>
</feature>